<feature type="region of interest" description="Disordered" evidence="1">
    <location>
        <begin position="219"/>
        <end position="257"/>
    </location>
</feature>
<keyword evidence="2" id="KW-0812">Transmembrane</keyword>
<feature type="compositionally biased region" description="Basic and acidic residues" evidence="1">
    <location>
        <begin position="32"/>
        <end position="47"/>
    </location>
</feature>
<proteinExistence type="predicted"/>
<dbReference type="AlphaFoldDB" id="A0A816WNA3"/>
<gene>
    <name evidence="3" type="ORF">DARMORV10_A03P57550.1</name>
</gene>
<organism evidence="3">
    <name type="scientific">Brassica napus</name>
    <name type="common">Rape</name>
    <dbReference type="NCBI Taxonomy" id="3708"/>
    <lineage>
        <taxon>Eukaryota</taxon>
        <taxon>Viridiplantae</taxon>
        <taxon>Streptophyta</taxon>
        <taxon>Embryophyta</taxon>
        <taxon>Tracheophyta</taxon>
        <taxon>Spermatophyta</taxon>
        <taxon>Magnoliopsida</taxon>
        <taxon>eudicotyledons</taxon>
        <taxon>Gunneridae</taxon>
        <taxon>Pentapetalae</taxon>
        <taxon>rosids</taxon>
        <taxon>malvids</taxon>
        <taxon>Brassicales</taxon>
        <taxon>Brassicaceae</taxon>
        <taxon>Brassiceae</taxon>
        <taxon>Brassica</taxon>
    </lineage>
</organism>
<sequence length="637" mass="70050">MAFAEVMELTTGTEKHHQEVEMEEEEDQVVGLERKTSSLAHEKRPDSADSSTITTTNTSSSSSFSGDGERVTIESLEIYESAEKEIGFHGEHDDVNNGNVYLDVHQGSESSDAESDDHESHTVDHLNGKKKVTEFEKGSSSEENKGSREIDEVQDDDIPEEVEVIEEEEVDIEHVKDYKAKELVENQKTPDLLCPKCKNCITKVVVLKKRVLLRKKVALKKNKQNNPNVPERPAATRPTGTDDNLRSEDNMKSAVSSENPIPGSFFYKCLSCFSIFNIEPIVVGSNPVPPSEVNVGINTRLKPQQEPTGCSNWIVSMIGIKKNEQLEDKAMPSVPEDNRPRDNHTPLVVDTAAPPPVQDDAVTLIQDKVRLSPIQPQHDVNVPKAMSSGPSDSRVDIRQLPVTSLLGETPADPLLPQVVERRKPEILKSVVYGGLTEAITSLGVISSAAGSGASTLNILVLGLANLFGGLILIIHNLQELREEEPIIETTDDNGEEETRYKRLLGRRENFMLHATLAILSFIITGLLPPVVYYFSFRETHNKDYKVASVFSASLICISFLALAKAHVRSPRGSYLKSVLYYAANAVSVSGITYVVGNVVNQLLEKYGWSDGSETPAGEMMLSLMGRKAGGFGYSSSY</sequence>
<evidence type="ECO:0000256" key="2">
    <source>
        <dbReference type="SAM" id="Phobius"/>
    </source>
</evidence>
<dbReference type="PANTHER" id="PTHR38937:SF2">
    <property type="entry name" value="MEMBRANE PROTEIN OF ER BODY-LIKE PROTEIN ISOFORM X1"/>
    <property type="match status" value="1"/>
</dbReference>
<feature type="region of interest" description="Disordered" evidence="1">
    <location>
        <begin position="331"/>
        <end position="353"/>
    </location>
</feature>
<feature type="transmembrane region" description="Helical" evidence="2">
    <location>
        <begin position="510"/>
        <end position="534"/>
    </location>
</feature>
<feature type="transmembrane region" description="Helical" evidence="2">
    <location>
        <begin position="579"/>
        <end position="599"/>
    </location>
</feature>
<name>A0A816WNA3_BRANA</name>
<feature type="compositionally biased region" description="Basic and acidic residues" evidence="1">
    <location>
        <begin position="84"/>
        <end position="95"/>
    </location>
</feature>
<keyword evidence="2" id="KW-1133">Transmembrane helix</keyword>
<feature type="compositionally biased region" description="Low complexity" evidence="1">
    <location>
        <begin position="48"/>
        <end position="65"/>
    </location>
</feature>
<dbReference type="InterPro" id="IPR052843">
    <property type="entry name" value="ER_body_metal_sequester"/>
</dbReference>
<accession>A0A816WNA3</accession>
<feature type="compositionally biased region" description="Basic and acidic residues" evidence="1">
    <location>
        <begin position="331"/>
        <end position="344"/>
    </location>
</feature>
<dbReference type="EMBL" id="HG994357">
    <property type="protein sequence ID" value="CAF2131676.1"/>
    <property type="molecule type" value="Genomic_DNA"/>
</dbReference>
<protein>
    <submittedName>
        <fullName evidence="3">(rape) hypothetical protein</fullName>
    </submittedName>
</protein>
<dbReference type="Proteomes" id="UP001295469">
    <property type="component" value="Chromosome A03"/>
</dbReference>
<feature type="transmembrane region" description="Helical" evidence="2">
    <location>
        <begin position="546"/>
        <end position="567"/>
    </location>
</feature>
<reference evidence="3" key="1">
    <citation type="submission" date="2021-01" db="EMBL/GenBank/DDBJ databases">
        <authorList>
            <consortium name="Genoscope - CEA"/>
            <person name="William W."/>
        </authorList>
    </citation>
    <scope>NUCLEOTIDE SEQUENCE</scope>
</reference>
<feature type="region of interest" description="Disordered" evidence="1">
    <location>
        <begin position="84"/>
        <end position="156"/>
    </location>
</feature>
<evidence type="ECO:0000313" key="3">
    <source>
        <dbReference type="EMBL" id="CAF2131676.1"/>
    </source>
</evidence>
<keyword evidence="2" id="KW-0472">Membrane</keyword>
<feature type="region of interest" description="Disordered" evidence="1">
    <location>
        <begin position="1"/>
        <end position="70"/>
    </location>
</feature>
<feature type="compositionally biased region" description="Basic and acidic residues" evidence="1">
    <location>
        <begin position="118"/>
        <end position="151"/>
    </location>
</feature>
<evidence type="ECO:0000256" key="1">
    <source>
        <dbReference type="SAM" id="MobiDB-lite"/>
    </source>
</evidence>
<dbReference type="PANTHER" id="PTHR38937">
    <property type="entry name" value="MEMBRANE PROTEIN OF ER BODY-LIKE PROTEIN"/>
    <property type="match status" value="1"/>
</dbReference>